<keyword evidence="3" id="KW-1185">Reference proteome</keyword>
<dbReference type="EMBL" id="CP074694">
    <property type="protein sequence ID" value="QVL34170.1"/>
    <property type="molecule type" value="Genomic_DNA"/>
</dbReference>
<dbReference type="SUPFAM" id="SSF54593">
    <property type="entry name" value="Glyoxalase/Bleomycin resistance protein/Dihydroxybiphenyl dioxygenase"/>
    <property type="match status" value="1"/>
</dbReference>
<dbReference type="RefSeq" id="WP_213499142.1">
    <property type="nucleotide sequence ID" value="NZ_CP074694.1"/>
</dbReference>
<dbReference type="Pfam" id="PF00903">
    <property type="entry name" value="Glyoxalase"/>
    <property type="match status" value="1"/>
</dbReference>
<proteinExistence type="predicted"/>
<dbReference type="InterPro" id="IPR029068">
    <property type="entry name" value="Glyas_Bleomycin-R_OHBP_Dase"/>
</dbReference>
<dbReference type="KEGG" id="tsph:KIH39_09755"/>
<dbReference type="InterPro" id="IPR049789">
    <property type="entry name" value="ArsI/CadI-like"/>
</dbReference>
<dbReference type="InterPro" id="IPR037523">
    <property type="entry name" value="VOC_core"/>
</dbReference>
<evidence type="ECO:0000259" key="1">
    <source>
        <dbReference type="PROSITE" id="PS51819"/>
    </source>
</evidence>
<reference evidence="2" key="1">
    <citation type="submission" date="2021-05" db="EMBL/GenBank/DDBJ databases">
        <title>Complete genome sequence of the cellulolytic planctomycete Telmatocola sphagniphila SP2T and characterization of the first cellulase from planctomycetes.</title>
        <authorList>
            <person name="Rakitin A.L."/>
            <person name="Beletsky A.V."/>
            <person name="Naumoff D.G."/>
            <person name="Kulichevskaya I.S."/>
            <person name="Mardanov A.V."/>
            <person name="Ravin N.V."/>
            <person name="Dedysh S.N."/>
        </authorList>
    </citation>
    <scope>NUCLEOTIDE SEQUENCE</scope>
    <source>
        <strain evidence="2">SP2T</strain>
    </source>
</reference>
<evidence type="ECO:0000313" key="3">
    <source>
        <dbReference type="Proteomes" id="UP000676194"/>
    </source>
</evidence>
<dbReference type="PANTHER" id="PTHR41294">
    <property type="entry name" value="CADMIUM-INDUCED PROTEIN CADI"/>
    <property type="match status" value="1"/>
</dbReference>
<dbReference type="AlphaFoldDB" id="A0A8E6B8N8"/>
<name>A0A8E6B8N8_9BACT</name>
<dbReference type="PROSITE" id="PS51819">
    <property type="entry name" value="VOC"/>
    <property type="match status" value="1"/>
</dbReference>
<gene>
    <name evidence="2" type="ORF">KIH39_09755</name>
</gene>
<dbReference type="GO" id="GO:0046686">
    <property type="term" value="P:response to cadmium ion"/>
    <property type="evidence" value="ECO:0007669"/>
    <property type="project" value="TreeGrafter"/>
</dbReference>
<dbReference type="InterPro" id="IPR004360">
    <property type="entry name" value="Glyas_Fos-R_dOase_dom"/>
</dbReference>
<protein>
    <submittedName>
        <fullName evidence="2">VOC family protein</fullName>
    </submittedName>
</protein>
<feature type="domain" description="VOC" evidence="1">
    <location>
        <begin position="17"/>
        <end position="133"/>
    </location>
</feature>
<organism evidence="2 3">
    <name type="scientific">Telmatocola sphagniphila</name>
    <dbReference type="NCBI Taxonomy" id="1123043"/>
    <lineage>
        <taxon>Bacteria</taxon>
        <taxon>Pseudomonadati</taxon>
        <taxon>Planctomycetota</taxon>
        <taxon>Planctomycetia</taxon>
        <taxon>Gemmatales</taxon>
        <taxon>Gemmataceae</taxon>
    </lineage>
</organism>
<dbReference type="PANTHER" id="PTHR41294:SF1">
    <property type="entry name" value="CADMIUM-INDUCED PROTEIN CADI"/>
    <property type="match status" value="1"/>
</dbReference>
<dbReference type="Gene3D" id="3.10.180.10">
    <property type="entry name" value="2,3-Dihydroxybiphenyl 1,2-Dioxygenase, domain 1"/>
    <property type="match status" value="1"/>
</dbReference>
<accession>A0A8E6B8N8</accession>
<sequence>MTTTLVSEPSEAIAAATKFQFGLYVTDLRRSVRFYTALLGVEASKSFADYSQFELSDPPIVLSLKASTPQKGSSLNHVGLRLKNSEAIVEVQRRLEAAGYATRREDGVECCYSRQTKFWATDPDGVLWETYTLHEDIDHHGGGSQTAVTSLHMIDDTGPILNIWVHTLAEKYPTQLEFEDNSLDEVRLEGSFNSVSAAEHFERLLSSVYRKMKPGARMMMRGMVSDLPFPGVPDFPGLAAPVKNVPVEKAPIVSLLQAGFRGVYIDRLKEIDCLKAPGVELKSIIIYANKPLETVTGTRQVRYNGPFRKIVDDDGIEFPIGEFIELPSSVVDRLTNSPETARFTIR</sequence>
<dbReference type="InterPro" id="IPR052393">
    <property type="entry name" value="Cadmium-induced_rsp"/>
</dbReference>
<dbReference type="NCBIfam" id="NF041414">
    <property type="entry name" value="ArsI_CadI_VOC"/>
    <property type="match status" value="1"/>
</dbReference>
<evidence type="ECO:0000313" key="2">
    <source>
        <dbReference type="EMBL" id="QVL34170.1"/>
    </source>
</evidence>
<dbReference type="Proteomes" id="UP000676194">
    <property type="component" value="Chromosome"/>
</dbReference>